<protein>
    <submittedName>
        <fullName evidence="3">Rho termination factor</fullName>
    </submittedName>
</protein>
<proteinExistence type="predicted"/>
<evidence type="ECO:0000313" key="3">
    <source>
        <dbReference type="EMBL" id="QBK86105.1"/>
    </source>
</evidence>
<dbReference type="InterPro" id="IPR011112">
    <property type="entry name" value="Rho-like_N"/>
</dbReference>
<sequence length="166" mass="19167">MDLETKTVVQLKDICRERKIKGYSQLQKRPLINLIKKDTKKSDKSVGKRDVFLDTKNFVFDSKLRPFAKIYKGELKKLSPTDISFLKDKGYTVLEVDVSAADDVIFDIGREEYCYGYESDESPTTTRKSSDSQKSPKSQKRMVKAKPKSQRRVSTKYKGRGLRRTP</sequence>
<dbReference type="EMBL" id="MK500330">
    <property type="protein sequence ID" value="QBK86105.1"/>
    <property type="molecule type" value="Genomic_DNA"/>
</dbReference>
<evidence type="ECO:0000259" key="2">
    <source>
        <dbReference type="SMART" id="SM00959"/>
    </source>
</evidence>
<dbReference type="SMART" id="SM00959">
    <property type="entry name" value="Rho_N"/>
    <property type="match status" value="1"/>
</dbReference>
<feature type="compositionally biased region" description="Basic residues" evidence="1">
    <location>
        <begin position="137"/>
        <end position="166"/>
    </location>
</feature>
<feature type="domain" description="Rho termination factor-like N-terminal" evidence="2">
    <location>
        <begin position="2"/>
        <end position="44"/>
    </location>
</feature>
<name>A0A481YTL6_9VIRU</name>
<accession>A0A481YTL6</accession>
<dbReference type="Pfam" id="PF07498">
    <property type="entry name" value="Rho_N"/>
    <property type="match status" value="1"/>
</dbReference>
<gene>
    <name evidence="3" type="ORF">LCMAC101_07000</name>
</gene>
<organism evidence="3">
    <name type="scientific">Marseillevirus LCMAC101</name>
    <dbReference type="NCBI Taxonomy" id="2506602"/>
    <lineage>
        <taxon>Viruses</taxon>
        <taxon>Varidnaviria</taxon>
        <taxon>Bamfordvirae</taxon>
        <taxon>Nucleocytoviricota</taxon>
        <taxon>Megaviricetes</taxon>
        <taxon>Pimascovirales</taxon>
        <taxon>Pimascovirales incertae sedis</taxon>
        <taxon>Marseilleviridae</taxon>
    </lineage>
</organism>
<dbReference type="GO" id="GO:0006353">
    <property type="term" value="P:DNA-templated transcription termination"/>
    <property type="evidence" value="ECO:0007669"/>
    <property type="project" value="InterPro"/>
</dbReference>
<feature type="region of interest" description="Disordered" evidence="1">
    <location>
        <begin position="117"/>
        <end position="166"/>
    </location>
</feature>
<reference evidence="3" key="1">
    <citation type="journal article" date="2019" name="MBio">
        <title>Virus Genomes from Deep Sea Sediments Expand the Ocean Megavirome and Support Independent Origins of Viral Gigantism.</title>
        <authorList>
            <person name="Backstrom D."/>
            <person name="Yutin N."/>
            <person name="Jorgensen S.L."/>
            <person name="Dharamshi J."/>
            <person name="Homa F."/>
            <person name="Zaremba-Niedwiedzka K."/>
            <person name="Spang A."/>
            <person name="Wolf Y.I."/>
            <person name="Koonin E.V."/>
            <person name="Ettema T.J."/>
        </authorList>
    </citation>
    <scope>NUCLEOTIDE SEQUENCE</scope>
</reference>
<evidence type="ECO:0000256" key="1">
    <source>
        <dbReference type="SAM" id="MobiDB-lite"/>
    </source>
</evidence>